<evidence type="ECO:0000313" key="4">
    <source>
        <dbReference type="EMBL" id="SDF76724.1"/>
    </source>
</evidence>
<reference evidence="5" key="1">
    <citation type="submission" date="2016-10" db="EMBL/GenBank/DDBJ databases">
        <authorList>
            <person name="Varghese N."/>
            <person name="Submissions S."/>
        </authorList>
    </citation>
    <scope>NUCLEOTIDE SEQUENCE [LARGE SCALE GENOMIC DNA]</scope>
    <source>
        <strain evidence="5">KHC7</strain>
    </source>
</reference>
<feature type="region of interest" description="Disordered" evidence="2">
    <location>
        <begin position="229"/>
        <end position="260"/>
    </location>
</feature>
<evidence type="ECO:0000313" key="5">
    <source>
        <dbReference type="Proteomes" id="UP000199355"/>
    </source>
</evidence>
<dbReference type="Pfam" id="PF01895">
    <property type="entry name" value="PhoU"/>
    <property type="match status" value="2"/>
</dbReference>
<evidence type="ECO:0000256" key="1">
    <source>
        <dbReference type="ARBA" id="ARBA00008107"/>
    </source>
</evidence>
<feature type="domain" description="PhoU" evidence="3">
    <location>
        <begin position="21"/>
        <end position="106"/>
    </location>
</feature>
<dbReference type="InterPro" id="IPR028366">
    <property type="entry name" value="PhoU"/>
</dbReference>
<dbReference type="Gene3D" id="1.20.58.220">
    <property type="entry name" value="Phosphate transport system protein phou homolog 2, domain 2"/>
    <property type="match status" value="1"/>
</dbReference>
<name>A0A1G7NRP7_9BACT</name>
<gene>
    <name evidence="4" type="ORF">SAMN05192586_11269</name>
</gene>
<dbReference type="PANTHER" id="PTHR42930:SF3">
    <property type="entry name" value="PHOSPHATE-SPECIFIC TRANSPORT SYSTEM ACCESSORY PROTEIN PHOU"/>
    <property type="match status" value="1"/>
</dbReference>
<protein>
    <submittedName>
        <fullName evidence="4">Phosphate uptake regulator, PhoU</fullName>
    </submittedName>
</protein>
<accession>A0A1G7NRP7</accession>
<dbReference type="EMBL" id="FNBX01000012">
    <property type="protein sequence ID" value="SDF76724.1"/>
    <property type="molecule type" value="Genomic_DNA"/>
</dbReference>
<dbReference type="SUPFAM" id="SSF109755">
    <property type="entry name" value="PhoU-like"/>
    <property type="match status" value="1"/>
</dbReference>
<dbReference type="Proteomes" id="UP000199355">
    <property type="component" value="Unassembled WGS sequence"/>
</dbReference>
<feature type="compositionally biased region" description="Low complexity" evidence="2">
    <location>
        <begin position="229"/>
        <end position="253"/>
    </location>
</feature>
<dbReference type="RefSeq" id="WP_092154279.1">
    <property type="nucleotide sequence ID" value="NZ_FNBX01000012.1"/>
</dbReference>
<dbReference type="InterPro" id="IPR038078">
    <property type="entry name" value="PhoU-like_sf"/>
</dbReference>
<organism evidence="4 5">
    <name type="scientific">Desulfovibrio legallii</name>
    <dbReference type="NCBI Taxonomy" id="571438"/>
    <lineage>
        <taxon>Bacteria</taxon>
        <taxon>Pseudomonadati</taxon>
        <taxon>Thermodesulfobacteriota</taxon>
        <taxon>Desulfovibrionia</taxon>
        <taxon>Desulfovibrionales</taxon>
        <taxon>Desulfovibrionaceae</taxon>
        <taxon>Desulfovibrio</taxon>
    </lineage>
</organism>
<dbReference type="OrthoDB" id="9814256at2"/>
<dbReference type="GO" id="GO:0045936">
    <property type="term" value="P:negative regulation of phosphate metabolic process"/>
    <property type="evidence" value="ECO:0007669"/>
    <property type="project" value="InterPro"/>
</dbReference>
<dbReference type="GO" id="GO:0030643">
    <property type="term" value="P:intracellular phosphate ion homeostasis"/>
    <property type="evidence" value="ECO:0007669"/>
    <property type="project" value="InterPro"/>
</dbReference>
<evidence type="ECO:0000256" key="2">
    <source>
        <dbReference type="SAM" id="MobiDB-lite"/>
    </source>
</evidence>
<dbReference type="NCBIfam" id="TIGR02135">
    <property type="entry name" value="phoU_full"/>
    <property type="match status" value="1"/>
</dbReference>
<feature type="domain" description="PhoU" evidence="3">
    <location>
        <begin position="125"/>
        <end position="209"/>
    </location>
</feature>
<proteinExistence type="inferred from homology"/>
<evidence type="ECO:0000259" key="3">
    <source>
        <dbReference type="Pfam" id="PF01895"/>
    </source>
</evidence>
<dbReference type="STRING" id="571438.SAMN05192586_11269"/>
<dbReference type="PIRSF" id="PIRSF003107">
    <property type="entry name" value="PhoU"/>
    <property type="match status" value="1"/>
</dbReference>
<dbReference type="PANTHER" id="PTHR42930">
    <property type="entry name" value="PHOSPHATE-SPECIFIC TRANSPORT SYSTEM ACCESSORY PROTEIN PHOU"/>
    <property type="match status" value="1"/>
</dbReference>
<sequence>MQQEVNYLQQLLATLRTRLLVMAASVGIALEEAGKALAANDPGRATAVMESDAAIDALENEIDEMALQLLARTQPVAGDLRFVVSALRMVVDLERIGDEAVSVAEQAVLMQDTPGCAVIPQVLPMFQRARDAYEQAVRVFRENRADEALQMIHGDGEALQCEVRIIQGIMERLSDPASGLKPPLAMHIILITRSLTRIWRRSINIAEHVYFISQGESLKHNKLDDKTTAPAPLAAEMDAAAAGDGAAAAQKAPAVDEDAE</sequence>
<dbReference type="AlphaFoldDB" id="A0A1G7NRP7"/>
<keyword evidence="5" id="KW-1185">Reference proteome</keyword>
<comment type="similarity">
    <text evidence="1">Belongs to the PhoU family.</text>
</comment>
<dbReference type="InterPro" id="IPR026022">
    <property type="entry name" value="PhoU_dom"/>
</dbReference>